<proteinExistence type="predicted"/>
<dbReference type="InterPro" id="IPR017601">
    <property type="entry name" value="DGQHR-contain_dom"/>
</dbReference>
<dbReference type="AlphaFoldDB" id="A0A510IEJ8"/>
<name>A0A510IEJ8_9VIBR</name>
<evidence type="ECO:0000313" key="1">
    <source>
        <dbReference type="EMBL" id="BBL92235.1"/>
    </source>
</evidence>
<dbReference type="InterPro" id="IPR017642">
    <property type="entry name" value="DNA_S_mod_DndB"/>
</dbReference>
<dbReference type="RefSeq" id="WP_126609559.1">
    <property type="nucleotide sequence ID" value="NZ_AP019800.1"/>
</dbReference>
<dbReference type="EMBL" id="AP019800">
    <property type="protein sequence ID" value="BBL92235.1"/>
    <property type="molecule type" value="Genomic_DNA"/>
</dbReference>
<dbReference type="NCBIfam" id="TIGR03187">
    <property type="entry name" value="DGQHR"/>
    <property type="match status" value="1"/>
</dbReference>
<evidence type="ECO:0008006" key="3">
    <source>
        <dbReference type="Google" id="ProtNLM"/>
    </source>
</evidence>
<reference evidence="2" key="1">
    <citation type="submission" date="2019-07" db="EMBL/GenBank/DDBJ databases">
        <title>Complete Genome Sequences of Vibrion rotiferianus strain AM7.</title>
        <authorList>
            <person name="Miyazaki K."/>
            <person name="Wiseschart A."/>
            <person name="Pootanakit K."/>
            <person name="Ishimori K."/>
            <person name="Kitahara K."/>
        </authorList>
    </citation>
    <scope>NUCLEOTIDE SEQUENCE [LARGE SCALE GENOMIC DNA]</scope>
    <source>
        <strain evidence="2">AM7</strain>
        <plasmid evidence="2">pam7 dna</plasmid>
    </source>
</reference>
<organism evidence="1 2">
    <name type="scientific">Vibrio rotiferianus</name>
    <dbReference type="NCBI Taxonomy" id="190895"/>
    <lineage>
        <taxon>Bacteria</taxon>
        <taxon>Pseudomonadati</taxon>
        <taxon>Pseudomonadota</taxon>
        <taxon>Gammaproteobacteria</taxon>
        <taxon>Vibrionales</taxon>
        <taxon>Vibrionaceae</taxon>
        <taxon>Vibrio</taxon>
    </lineage>
</organism>
<protein>
    <recommendedName>
        <fullName evidence="3">DGQHR domain-containing protein</fullName>
    </recommendedName>
</protein>
<dbReference type="Proteomes" id="UP000315115">
    <property type="component" value="Plasmid pAM7"/>
</dbReference>
<sequence>MKTEYTDQQIAELLGMYQELKSDSDLQLTCLEGKEGGRVTYSAKVPVEQLLRHFSLVPQLAHKGAAIRIQRELTKARENNIANYIKENDLYLFPQLVAITEDFDVKPTAIENVVTLTIKADCFRYLTDGQGRYRGFELSIDSVDLSKDFVDVKIVKSLGIDEDMQVFCDLNSSISKPNKSIVSAMDNRSALNTIVKNSINRIEWLSPLVDFTKASVTNKGELVDGDCIYTLNQMIEFYKTLTGTTTKSADKLLIDQNKRTIWIEFVSTFFGYLRVNKQFNGLFGDIETLNRTKKETILCTAVCLKALGYVAKTLAIYRLHGYEWSALVQNVDQLDFSIDNPEYLGRCLNLRRRFEDKAFNRKAVAALLLTQMGLDLPDELKKVEQELAAMRKQGEKSHAA</sequence>
<geneLocation type="plasmid" evidence="2">
    <name>pam7 dna</name>
</geneLocation>
<accession>A0A510IEJ8</accession>
<gene>
    <name evidence="1" type="ORF">VroAM7_48880</name>
</gene>
<keyword evidence="1" id="KW-0614">Plasmid</keyword>
<evidence type="ECO:0000313" key="2">
    <source>
        <dbReference type="Proteomes" id="UP000315115"/>
    </source>
</evidence>
<dbReference type="Pfam" id="PF14072">
    <property type="entry name" value="DndB"/>
    <property type="match status" value="1"/>
</dbReference>